<dbReference type="HOGENOM" id="CLU_330647_0_0_1"/>
<reference evidence="1 2" key="1">
    <citation type="journal article" date="2013" name="PLoS Genet.">
        <title>Genomic mechanisms accounting for the adaptation to parasitism in nematode-trapping fungi.</title>
        <authorList>
            <person name="Meerupati T."/>
            <person name="Andersson K.M."/>
            <person name="Friman E."/>
            <person name="Kumar D."/>
            <person name="Tunlid A."/>
            <person name="Ahren D."/>
        </authorList>
    </citation>
    <scope>NUCLEOTIDE SEQUENCE [LARGE SCALE GENOMIC DNA]</scope>
    <source>
        <strain evidence="1 2">CBS 200.50</strain>
    </source>
</reference>
<evidence type="ECO:0000313" key="2">
    <source>
        <dbReference type="Proteomes" id="UP000015100"/>
    </source>
</evidence>
<evidence type="ECO:0000313" key="1">
    <source>
        <dbReference type="EMBL" id="EPS39568.1"/>
    </source>
</evidence>
<dbReference type="AlphaFoldDB" id="S8BJQ7"/>
<dbReference type="EMBL" id="AQGS01000467">
    <property type="protein sequence ID" value="EPS39568.1"/>
    <property type="molecule type" value="Genomic_DNA"/>
</dbReference>
<protein>
    <submittedName>
        <fullName evidence="1">Uncharacterized protein</fullName>
    </submittedName>
</protein>
<name>S8BJQ7_DACHA</name>
<comment type="caution">
    <text evidence="1">The sequence shown here is derived from an EMBL/GenBank/DDBJ whole genome shotgun (WGS) entry which is preliminary data.</text>
</comment>
<sequence>MDDHAINITSEGLIAPVGFPSYMQRIYTPSSTPPPPHTPTPEEIAFEARQKRLPQHIPTANFDPVQSCYVLTYKETKRSNVTDTVSRAKTNRPMDAILKGMQKVGLGDRSPAESEEIPPDPEEYNISIDGDYREHARTIMIKMFSKGLGAMHVEKIQRTNDMISEAMLTSWDRMVGIVIWNLTRKNPFRIQTSTTRYLDKLFRGFRKTWIEICLANQRHMDFAEAVCRHLHQVQHIVKDLDMEFLNFYAQMFFLCSNGFWLIKYRTDREAIGVPLGVHNEHTFMDREKVPKQQVDFTLALLSNKNFDAVGNIDLPMEIIDCTGVCIKSLVQTYENPKSNDHNKNLLEMFARERIFGLDSFPELIWERSIKIRAKVISECPMDIFDSNIGDNGIRFRLQFLMAMIEKEKLPDTAAQSLKEYLMTLDPQHALDEFDQLVTVETLPKPRDLTTLVGEDPYVLTRLLTLYCYLRSPEKTGQNKRRKGKIELEPEIIALIWWVFVKESYENARPLHFPEEIALFTTYENWFLPYIKEQWGASSSRCTDILMGWFIYGLEKYGTILRDTEQRSHATLREFFHHKFGVEVAIALLQFQGRDQLIPIYERVKHRIIVSSFSILYFLVKNDHLYHDQEILLAIIKLLAETFIRSEWYALPEDQRPKGYYGVWKMGIEILNAAPYISMERAVIKCRDETYHEETRETFSALLKKCHRFGIGILHPPTNPNDTDNVVMIRNFNDAAVSLSHAIEFLLVLIPKDAYMRSRLREYHTVAPICGFMNMFVEKPEIPANYPRTAARPIAAFMKVPRASRGALAGLLQALTKYLSAIFKNWEKEDFLDAGMLEQRDRILGLALEGDIAADMLFKMDRKAGRYT</sequence>
<dbReference type="Proteomes" id="UP000015100">
    <property type="component" value="Unassembled WGS sequence"/>
</dbReference>
<keyword evidence="2" id="KW-1185">Reference proteome</keyword>
<proteinExistence type="predicted"/>
<accession>S8BJQ7</accession>
<organism evidence="1 2">
    <name type="scientific">Dactylellina haptotyla (strain CBS 200.50)</name>
    <name type="common">Nematode-trapping fungus</name>
    <name type="synonym">Monacrosporium haptotylum</name>
    <dbReference type="NCBI Taxonomy" id="1284197"/>
    <lineage>
        <taxon>Eukaryota</taxon>
        <taxon>Fungi</taxon>
        <taxon>Dikarya</taxon>
        <taxon>Ascomycota</taxon>
        <taxon>Pezizomycotina</taxon>
        <taxon>Orbiliomycetes</taxon>
        <taxon>Orbiliales</taxon>
        <taxon>Orbiliaceae</taxon>
        <taxon>Dactylellina</taxon>
    </lineage>
</organism>
<reference evidence="2" key="2">
    <citation type="submission" date="2013-04" db="EMBL/GenBank/DDBJ databases">
        <title>Genomic mechanisms accounting for the adaptation to parasitism in nematode-trapping fungi.</title>
        <authorList>
            <person name="Ahren D.G."/>
        </authorList>
    </citation>
    <scope>NUCLEOTIDE SEQUENCE [LARGE SCALE GENOMIC DNA]</scope>
    <source>
        <strain evidence="2">CBS 200.50</strain>
    </source>
</reference>
<gene>
    <name evidence="1" type="ORF">H072_6633</name>
</gene>
<dbReference type="OrthoDB" id="5407161at2759"/>